<gene>
    <name evidence="2" type="ORF">J3D65DRAFT_620594</name>
</gene>
<accession>A0ABR1LZV3</accession>
<dbReference type="RefSeq" id="XP_066657317.1">
    <property type="nucleotide sequence ID" value="XM_066799882.1"/>
</dbReference>
<comment type="caution">
    <text evidence="2">The sequence shown here is derived from an EMBL/GenBank/DDBJ whole genome shotgun (WGS) entry which is preliminary data.</text>
</comment>
<name>A0ABR1LZV3_9PEZI</name>
<evidence type="ECO:0000313" key="3">
    <source>
        <dbReference type="Proteomes" id="UP001360953"/>
    </source>
</evidence>
<feature type="signal peptide" evidence="1">
    <location>
        <begin position="1"/>
        <end position="27"/>
    </location>
</feature>
<sequence length="100" mass="10608">MPIHSHVPSRASNLDLLLFCIACSTDAALVAGSTTWSPHLRPPTRMLQPHRSRPALCLPPASGARLGLVDHSLPSLVGSEHLCLCRGVCAGGRPSAARRR</sequence>
<feature type="chain" id="PRO_5047364191" description="Secreted protein" evidence="1">
    <location>
        <begin position="28"/>
        <end position="100"/>
    </location>
</feature>
<proteinExistence type="predicted"/>
<evidence type="ECO:0008006" key="4">
    <source>
        <dbReference type="Google" id="ProtNLM"/>
    </source>
</evidence>
<dbReference type="Proteomes" id="UP001360953">
    <property type="component" value="Unassembled WGS sequence"/>
</dbReference>
<evidence type="ECO:0000313" key="2">
    <source>
        <dbReference type="EMBL" id="KAK7540046.1"/>
    </source>
</evidence>
<evidence type="ECO:0000256" key="1">
    <source>
        <dbReference type="SAM" id="SignalP"/>
    </source>
</evidence>
<keyword evidence="1" id="KW-0732">Signal</keyword>
<keyword evidence="3" id="KW-1185">Reference proteome</keyword>
<reference evidence="2 3" key="1">
    <citation type="submission" date="2024-04" db="EMBL/GenBank/DDBJ databases">
        <title>Phyllosticta paracitricarpa is synonymous to the EU quarantine fungus P. citricarpa based on phylogenomic analyses.</title>
        <authorList>
            <consortium name="Lawrence Berkeley National Laboratory"/>
            <person name="Van ingen-buijs V.A."/>
            <person name="Van westerhoven A.C."/>
            <person name="Haridas S."/>
            <person name="Skiadas P."/>
            <person name="Martin F."/>
            <person name="Groenewald J.Z."/>
            <person name="Crous P.W."/>
            <person name="Seidl M.F."/>
        </authorList>
    </citation>
    <scope>NUCLEOTIDE SEQUENCE [LARGE SCALE GENOMIC DNA]</scope>
    <source>
        <strain evidence="2 3">CPC 17464</strain>
    </source>
</reference>
<organism evidence="2 3">
    <name type="scientific">Phyllosticta citribraziliensis</name>
    <dbReference type="NCBI Taxonomy" id="989973"/>
    <lineage>
        <taxon>Eukaryota</taxon>
        <taxon>Fungi</taxon>
        <taxon>Dikarya</taxon>
        <taxon>Ascomycota</taxon>
        <taxon>Pezizomycotina</taxon>
        <taxon>Dothideomycetes</taxon>
        <taxon>Dothideomycetes incertae sedis</taxon>
        <taxon>Botryosphaeriales</taxon>
        <taxon>Phyllostictaceae</taxon>
        <taxon>Phyllosticta</taxon>
    </lineage>
</organism>
<dbReference type="EMBL" id="JBBPEH010000004">
    <property type="protein sequence ID" value="KAK7540046.1"/>
    <property type="molecule type" value="Genomic_DNA"/>
</dbReference>
<protein>
    <recommendedName>
        <fullName evidence="4">Secreted protein</fullName>
    </recommendedName>
</protein>
<dbReference type="GeneID" id="92032788"/>